<protein>
    <submittedName>
        <fullName evidence="2">Uncharacterized protein</fullName>
    </submittedName>
</protein>
<accession>A0A075G4J0</accession>
<reference evidence="2" key="1">
    <citation type="journal article" date="2014" name="Genome Biol. Evol.">
        <title>Pangenome evidence for extensive interdomain horizontal transfer affecting lineage core and shell genes in uncultured planktonic thaumarchaeota and euryarchaeota.</title>
        <authorList>
            <person name="Deschamps P."/>
            <person name="Zivanovic Y."/>
            <person name="Moreira D."/>
            <person name="Rodriguez-Valera F."/>
            <person name="Lopez-Garcia P."/>
        </authorList>
    </citation>
    <scope>NUCLEOTIDE SEQUENCE</scope>
</reference>
<proteinExistence type="predicted"/>
<keyword evidence="1" id="KW-0812">Transmembrane</keyword>
<name>A0A075G4J0_9EURY</name>
<keyword evidence="1" id="KW-0472">Membrane</keyword>
<organism evidence="2">
    <name type="scientific">uncultured marine group II/III euryarchaeote AD1000_87_A06</name>
    <dbReference type="NCBI Taxonomy" id="1457817"/>
    <lineage>
        <taxon>Archaea</taxon>
        <taxon>Methanobacteriati</taxon>
        <taxon>Methanobacteriota</taxon>
        <taxon>environmental samples</taxon>
    </lineage>
</organism>
<feature type="transmembrane region" description="Helical" evidence="1">
    <location>
        <begin position="6"/>
        <end position="27"/>
    </location>
</feature>
<evidence type="ECO:0000256" key="1">
    <source>
        <dbReference type="SAM" id="Phobius"/>
    </source>
</evidence>
<dbReference type="AlphaFoldDB" id="A0A075G4J0"/>
<sequence length="96" mass="10974">MIPSGWIVFPSLWFFSIIFTISLHMIFSSLIGHINSKFITSHIVTNHYNLIHTTRVSITRISYGPTKFTLFFGVPISCITKGGSTPTCHYHSNYYE</sequence>
<evidence type="ECO:0000313" key="2">
    <source>
        <dbReference type="EMBL" id="AIE96717.1"/>
    </source>
</evidence>
<keyword evidence="1" id="KW-1133">Transmembrane helix</keyword>
<dbReference type="EMBL" id="KF900487">
    <property type="protein sequence ID" value="AIE96717.1"/>
    <property type="molecule type" value="Genomic_DNA"/>
</dbReference>